<dbReference type="EMBL" id="JBHPBY010000609">
    <property type="protein sequence ID" value="MFC1853803.1"/>
    <property type="molecule type" value="Genomic_DNA"/>
</dbReference>
<keyword evidence="2" id="KW-1185">Reference proteome</keyword>
<reference evidence="1 2" key="1">
    <citation type="submission" date="2024-09" db="EMBL/GenBank/DDBJ databases">
        <title>Laminarin stimulates single cell rates of sulfate reduction while oxygen inhibits transcriptomic activity in coastal marine sediment.</title>
        <authorList>
            <person name="Lindsay M."/>
            <person name="Orcutt B."/>
            <person name="Emerson D."/>
            <person name="Stepanauskas R."/>
            <person name="D'Angelo T."/>
        </authorList>
    </citation>
    <scope>NUCLEOTIDE SEQUENCE [LARGE SCALE GENOMIC DNA]</scope>
    <source>
        <strain evidence="1">SAG AM-311-K15</strain>
    </source>
</reference>
<sequence length="61" mass="6913">MKRSIGADKQAFGFFDVLCDRLEQNCVEMLAFIERITFREMSACFSFNEPSISPGMLLPSS</sequence>
<gene>
    <name evidence="1" type="ORF">ACFL27_26770</name>
</gene>
<evidence type="ECO:0000313" key="1">
    <source>
        <dbReference type="EMBL" id="MFC1853803.1"/>
    </source>
</evidence>
<dbReference type="Proteomes" id="UP001594351">
    <property type="component" value="Unassembled WGS sequence"/>
</dbReference>
<comment type="caution">
    <text evidence="1">The sequence shown here is derived from an EMBL/GenBank/DDBJ whole genome shotgun (WGS) entry which is preliminary data.</text>
</comment>
<protein>
    <submittedName>
        <fullName evidence="1">Uncharacterized protein</fullName>
    </submittedName>
</protein>
<proteinExistence type="predicted"/>
<accession>A0ABV6Z5S8</accession>
<name>A0ABV6Z5S8_UNCC1</name>
<evidence type="ECO:0000313" key="2">
    <source>
        <dbReference type="Proteomes" id="UP001594351"/>
    </source>
</evidence>
<organism evidence="1 2">
    <name type="scientific">candidate division CSSED10-310 bacterium</name>
    <dbReference type="NCBI Taxonomy" id="2855610"/>
    <lineage>
        <taxon>Bacteria</taxon>
        <taxon>Bacteria division CSSED10-310</taxon>
    </lineage>
</organism>